<proteinExistence type="predicted"/>
<reference evidence="1 2" key="1">
    <citation type="submission" date="2016-10" db="EMBL/GenBank/DDBJ databases">
        <authorList>
            <person name="de Groot N.N."/>
        </authorList>
    </citation>
    <scope>NUCLEOTIDE SEQUENCE [LARGE SCALE GENOMIC DNA]</scope>
    <source>
        <strain evidence="1 2">DSM 45610</strain>
    </source>
</reference>
<name>A0A1H2WHP2_9BACL</name>
<dbReference type="EMBL" id="FNNQ01000006">
    <property type="protein sequence ID" value="SDW80183.1"/>
    <property type="molecule type" value="Genomic_DNA"/>
</dbReference>
<dbReference type="Proteomes" id="UP000198534">
    <property type="component" value="Unassembled WGS sequence"/>
</dbReference>
<dbReference type="AlphaFoldDB" id="A0A1H2WHP2"/>
<gene>
    <name evidence="1" type="ORF">SAMN05444487_106139</name>
</gene>
<dbReference type="Gene3D" id="3.40.50.150">
    <property type="entry name" value="Vaccinia Virus protein VP39"/>
    <property type="match status" value="1"/>
</dbReference>
<evidence type="ECO:0008006" key="3">
    <source>
        <dbReference type="Google" id="ProtNLM"/>
    </source>
</evidence>
<dbReference type="OrthoDB" id="8441856at2"/>
<dbReference type="RefSeq" id="WP_091738721.1">
    <property type="nucleotide sequence ID" value="NZ_FNNQ01000006.1"/>
</dbReference>
<dbReference type="InterPro" id="IPR029063">
    <property type="entry name" value="SAM-dependent_MTases_sf"/>
</dbReference>
<evidence type="ECO:0000313" key="1">
    <source>
        <dbReference type="EMBL" id="SDW80183.1"/>
    </source>
</evidence>
<accession>A0A1H2WHP2</accession>
<dbReference type="STRING" id="1048340.SAMN05444487_106139"/>
<evidence type="ECO:0000313" key="2">
    <source>
        <dbReference type="Proteomes" id="UP000198534"/>
    </source>
</evidence>
<organism evidence="1 2">
    <name type="scientific">Marininema mesophilum</name>
    <dbReference type="NCBI Taxonomy" id="1048340"/>
    <lineage>
        <taxon>Bacteria</taxon>
        <taxon>Bacillati</taxon>
        <taxon>Bacillota</taxon>
        <taxon>Bacilli</taxon>
        <taxon>Bacillales</taxon>
        <taxon>Thermoactinomycetaceae</taxon>
        <taxon>Marininema</taxon>
    </lineage>
</organism>
<protein>
    <recommendedName>
        <fullName evidence="3">Methyltransferase domain-containing protein</fullName>
    </recommendedName>
</protein>
<dbReference type="SUPFAM" id="SSF53335">
    <property type="entry name" value="S-adenosyl-L-methionine-dependent methyltransferases"/>
    <property type="match status" value="1"/>
</dbReference>
<sequence>MNIILVVANKYYKTLLRNGMITMMDETYDKDITPYLQKLINPYHSLLDVGSGLCQQLHLFECSLIIALEIHRPYLENRKNKLPHIIPICDDAFNMDRLFMKKTISTVLFNDSIEHFDKKDALNLLETAEKIAQNRVIVFTPRGFFHQENYDFFELGGEHYQSHRSGWEVDDFINRGYTVTLFKEFHDNRNPSFIMSYGEDHPSIDAILAWKDLNSENAKADNNEMSSPGHQIGDNNE</sequence>
<keyword evidence="2" id="KW-1185">Reference proteome</keyword>